<name>A0A9E7HM92_9LILI</name>
<gene>
    <name evidence="2" type="ORF">MUK42_12767</name>
</gene>
<organism evidence="2 3">
    <name type="scientific">Musa troglodytarum</name>
    <name type="common">fe'i banana</name>
    <dbReference type="NCBI Taxonomy" id="320322"/>
    <lineage>
        <taxon>Eukaryota</taxon>
        <taxon>Viridiplantae</taxon>
        <taxon>Streptophyta</taxon>
        <taxon>Embryophyta</taxon>
        <taxon>Tracheophyta</taxon>
        <taxon>Spermatophyta</taxon>
        <taxon>Magnoliopsida</taxon>
        <taxon>Liliopsida</taxon>
        <taxon>Zingiberales</taxon>
        <taxon>Musaceae</taxon>
        <taxon>Musa</taxon>
    </lineage>
</organism>
<dbReference type="EMBL" id="CP097510">
    <property type="protein sequence ID" value="URE37151.1"/>
    <property type="molecule type" value="Genomic_DNA"/>
</dbReference>
<accession>A0A9E7HM92</accession>
<dbReference type="AlphaFoldDB" id="A0A9E7HM92"/>
<sequence>MTEGDIDAAQSEYKAHSSVPSSRVFRLRHANTSHVSNHSLPDLILRSFFLLDDGQRTQQISSADVLRRLRRELRVMLSLDCPRMEARAAAETEGRNMGSIIQISERTNMEMRRYE</sequence>
<evidence type="ECO:0000313" key="3">
    <source>
        <dbReference type="Proteomes" id="UP001055439"/>
    </source>
</evidence>
<evidence type="ECO:0000256" key="1">
    <source>
        <dbReference type="SAM" id="MobiDB-lite"/>
    </source>
</evidence>
<reference evidence="2" key="1">
    <citation type="submission" date="2022-05" db="EMBL/GenBank/DDBJ databases">
        <title>The Musa troglodytarum L. genome provides insights into the mechanism of non-climacteric behaviour and enrichment of carotenoids.</title>
        <authorList>
            <person name="Wang J."/>
        </authorList>
    </citation>
    <scope>NUCLEOTIDE SEQUENCE</scope>
    <source>
        <tissue evidence="2">Leaf</tissue>
    </source>
</reference>
<proteinExistence type="predicted"/>
<protein>
    <submittedName>
        <fullName evidence="2">Uncharacterized protein</fullName>
    </submittedName>
</protein>
<dbReference type="Proteomes" id="UP001055439">
    <property type="component" value="Chromosome 8"/>
</dbReference>
<evidence type="ECO:0000313" key="2">
    <source>
        <dbReference type="EMBL" id="URE37151.1"/>
    </source>
</evidence>
<feature type="region of interest" description="Disordered" evidence="1">
    <location>
        <begin position="1"/>
        <end position="20"/>
    </location>
</feature>
<keyword evidence="3" id="KW-1185">Reference proteome</keyword>